<name>A0ABV1B729_9FIRM</name>
<protein>
    <submittedName>
        <fullName evidence="4">Lectin like domain-containing protein</fullName>
    </submittedName>
</protein>
<organism evidence="4 5">
    <name type="scientific">Coprococcus intestinihominis</name>
    <dbReference type="NCBI Taxonomy" id="3133154"/>
    <lineage>
        <taxon>Bacteria</taxon>
        <taxon>Bacillati</taxon>
        <taxon>Bacillota</taxon>
        <taxon>Clostridia</taxon>
        <taxon>Lachnospirales</taxon>
        <taxon>Lachnospiraceae</taxon>
        <taxon>Coprococcus</taxon>
    </lineage>
</organism>
<accession>A0ABV1B729</accession>
<feature type="transmembrane region" description="Helical" evidence="2">
    <location>
        <begin position="7"/>
        <end position="24"/>
    </location>
</feature>
<keyword evidence="2" id="KW-1133">Transmembrane helix</keyword>
<dbReference type="PANTHER" id="PTHR12411">
    <property type="entry name" value="CYSTEINE PROTEASE FAMILY C1-RELATED"/>
    <property type="match status" value="1"/>
</dbReference>
<feature type="domain" description="Peptidase C1A papain C-terminal" evidence="3">
    <location>
        <begin position="176"/>
        <end position="397"/>
    </location>
</feature>
<dbReference type="Pfam" id="PF18560">
    <property type="entry name" value="Lectin_like"/>
    <property type="match status" value="1"/>
</dbReference>
<dbReference type="Gene3D" id="3.90.70.10">
    <property type="entry name" value="Cysteine proteinases"/>
    <property type="match status" value="1"/>
</dbReference>
<comment type="similarity">
    <text evidence="1">Belongs to the peptidase C1 family.</text>
</comment>
<evidence type="ECO:0000313" key="4">
    <source>
        <dbReference type="EMBL" id="MEQ2365775.1"/>
    </source>
</evidence>
<dbReference type="Pfam" id="PF00112">
    <property type="entry name" value="Peptidase_C1"/>
    <property type="match status" value="1"/>
</dbReference>
<evidence type="ECO:0000259" key="3">
    <source>
        <dbReference type="SMART" id="SM00645"/>
    </source>
</evidence>
<dbReference type="SMART" id="SM00645">
    <property type="entry name" value="Pept_C1"/>
    <property type="match status" value="1"/>
</dbReference>
<sequence length="567" mass="64618">MKHLKRFIVLAMVLGIGGILWMRVPATQFRGQDSQELTRHYNLIKAKDINSRTISLYSDDRKVETSGNDQIWMSDDMTLMIPETMVNDLFQCTAARMNGDIIKLIKGQKTCEIDIQKNRVRTDDGWTEARIAEFDRHGNICLSVNYLADYFDYDYQWDDENNTAMLATPEDEPVSLPVRYDLRDYGRVSEVRDQGSWGTCWAFAALSALESSLLPDEKCEFSVDHLAMNNGFNADLDDGGDYNMALAYMTSWRGPVTEAQDPYGDGKYEDGLSAAVHLQDAVIINERDYSQIKQLIMQYGAVQSAIYSQPDIRSLSAYYNEENAAYYYPESQECNHDIDIIGWDDTYPKENFVTEPEKDGAFICKNSWGADFGQNGFFYISYEDPNIGVYGVSYTGVEDADNYDRIYQTDLLGWTGSIGYNEPMAWFSSVYQTDSKNTLRAAGFYATDAETYYDIYLVRDFEGIEDMDRRVFLQSGYIKDKGYYTIPLENPQPLEADQRFAVIVQIYTMGSMHPIAIEYVSNELTVEADISDGESYMSYNGSLWSHMEEASACNACLKAYTDLTPDQ</sequence>
<dbReference type="InterPro" id="IPR038765">
    <property type="entry name" value="Papain-like_cys_pep_sf"/>
</dbReference>
<proteinExistence type="inferred from homology"/>
<evidence type="ECO:0000256" key="1">
    <source>
        <dbReference type="ARBA" id="ARBA00008455"/>
    </source>
</evidence>
<dbReference type="CDD" id="cd02619">
    <property type="entry name" value="Peptidase_C1"/>
    <property type="match status" value="1"/>
</dbReference>
<dbReference type="InterPro" id="IPR000169">
    <property type="entry name" value="Pept_cys_AS"/>
</dbReference>
<dbReference type="SUPFAM" id="SSF54001">
    <property type="entry name" value="Cysteine proteinases"/>
    <property type="match status" value="1"/>
</dbReference>
<dbReference type="Proteomes" id="UP001469749">
    <property type="component" value="Unassembled WGS sequence"/>
</dbReference>
<keyword evidence="2" id="KW-0812">Transmembrane</keyword>
<dbReference type="InterPro" id="IPR000668">
    <property type="entry name" value="Peptidase_C1A_C"/>
</dbReference>
<reference evidence="4 5" key="1">
    <citation type="submission" date="2024-03" db="EMBL/GenBank/DDBJ databases">
        <title>Human intestinal bacterial collection.</title>
        <authorList>
            <person name="Pauvert C."/>
            <person name="Hitch T.C.A."/>
            <person name="Clavel T."/>
        </authorList>
    </citation>
    <scope>NUCLEOTIDE SEQUENCE [LARGE SCALE GENOMIC DNA]</scope>
    <source>
        <strain evidence="4 5">CLA-AA-H190</strain>
    </source>
</reference>
<dbReference type="InterPro" id="IPR040528">
    <property type="entry name" value="Lectin-like"/>
</dbReference>
<evidence type="ECO:0000313" key="5">
    <source>
        <dbReference type="Proteomes" id="UP001469749"/>
    </source>
</evidence>
<evidence type="ECO:0000256" key="2">
    <source>
        <dbReference type="SAM" id="Phobius"/>
    </source>
</evidence>
<dbReference type="PROSITE" id="PS00139">
    <property type="entry name" value="THIOL_PROTEASE_CYS"/>
    <property type="match status" value="1"/>
</dbReference>
<keyword evidence="2" id="KW-0472">Membrane</keyword>
<keyword evidence="5" id="KW-1185">Reference proteome</keyword>
<comment type="caution">
    <text evidence="4">The sequence shown here is derived from an EMBL/GenBank/DDBJ whole genome shotgun (WGS) entry which is preliminary data.</text>
</comment>
<dbReference type="EMBL" id="JBBMEK010000157">
    <property type="protein sequence ID" value="MEQ2365775.1"/>
    <property type="molecule type" value="Genomic_DNA"/>
</dbReference>
<gene>
    <name evidence="4" type="ORF">WMO25_11840</name>
</gene>
<dbReference type="InterPro" id="IPR013128">
    <property type="entry name" value="Peptidase_C1A"/>
</dbReference>
<dbReference type="RefSeq" id="WP_349085489.1">
    <property type="nucleotide sequence ID" value="NZ_JBBMEK010000157.1"/>
</dbReference>